<dbReference type="InterPro" id="IPR022139">
    <property type="entry name" value="Fam-L/Fam-M-like_plasmodium"/>
</dbReference>
<dbReference type="GeneID" id="39867151"/>
<evidence type="ECO:0000313" key="2">
    <source>
        <dbReference type="EMBL" id="SBT87249.1"/>
    </source>
</evidence>
<evidence type="ECO:0008006" key="4">
    <source>
        <dbReference type="Google" id="ProtNLM"/>
    </source>
</evidence>
<dbReference type="Pfam" id="PF12420">
    <property type="entry name" value="DUF3671"/>
    <property type="match status" value="1"/>
</dbReference>
<feature type="transmembrane region" description="Helical" evidence="1">
    <location>
        <begin position="38"/>
        <end position="55"/>
    </location>
</feature>
<keyword evidence="1" id="KW-0472">Membrane</keyword>
<evidence type="ECO:0000256" key="1">
    <source>
        <dbReference type="SAM" id="Phobius"/>
    </source>
</evidence>
<gene>
    <name evidence="2" type="primary">PmUG01_05011100</name>
    <name evidence="2" type="ORF">PMUG01_05011100</name>
</gene>
<keyword evidence="1" id="KW-0812">Transmembrane</keyword>
<organism evidence="2 3">
    <name type="scientific">Plasmodium malariae</name>
    <dbReference type="NCBI Taxonomy" id="5858"/>
    <lineage>
        <taxon>Eukaryota</taxon>
        <taxon>Sar</taxon>
        <taxon>Alveolata</taxon>
        <taxon>Apicomplexa</taxon>
        <taxon>Aconoidasida</taxon>
        <taxon>Haemosporida</taxon>
        <taxon>Plasmodiidae</taxon>
        <taxon>Plasmodium</taxon>
        <taxon>Plasmodium (Plasmodium)</taxon>
    </lineage>
</organism>
<dbReference type="VEuPathDB" id="PlasmoDB:PmUG01_05011100"/>
<proteinExistence type="predicted"/>
<feature type="transmembrane region" description="Helical" evidence="1">
    <location>
        <begin position="7"/>
        <end position="26"/>
    </location>
</feature>
<feature type="transmembrane region" description="Helical" evidence="1">
    <location>
        <begin position="197"/>
        <end position="229"/>
    </location>
</feature>
<name>A0A1D3JL44_PLAMA</name>
<dbReference type="OMA" id="SWICHYH"/>
<keyword evidence="1" id="KW-1133">Transmembrane helix</keyword>
<reference evidence="2 3" key="1">
    <citation type="submission" date="2016-06" db="EMBL/GenBank/DDBJ databases">
        <authorList>
            <consortium name="Pathogen Informatics"/>
        </authorList>
    </citation>
    <scope>NUCLEOTIDE SEQUENCE [LARGE SCALE GENOMIC DNA]</scope>
</reference>
<accession>A0A1D3JL44</accession>
<dbReference type="RefSeq" id="XP_028860278.1">
    <property type="nucleotide sequence ID" value="XM_029003320.1"/>
</dbReference>
<dbReference type="AlphaFoldDB" id="A0A1D3JL44"/>
<feature type="transmembrane region" description="Helical" evidence="1">
    <location>
        <begin position="166"/>
        <end position="185"/>
    </location>
</feature>
<protein>
    <recommendedName>
        <fullName evidence="4">Variable surface protein</fullName>
    </recommendedName>
</protein>
<sequence length="247" mass="28456">MKGNSKPIIFINILVFTLFVWICYYSDNTINYDKSLDGMYELGGNLFLITNRLLVEGSMNKKSTNDVYGKWEKNKLLGKEKYISNNHDHRSKSKNLKESLLNKEKGAKMAKEKHTSLLKRIDVYFEKKVFNLLDSIYKIKNNNKISKNTAYIKIFQKICLEATPPFLLLLTGLVVVLLLCVLFVYDVSLMKNSGNIGVILCCFVVVVLYSLFLICVTAFIVFSIIYALTITLRYNNMKKNNSKICYK</sequence>
<dbReference type="EMBL" id="LT594626">
    <property type="protein sequence ID" value="SBT87249.1"/>
    <property type="molecule type" value="Genomic_DNA"/>
</dbReference>
<dbReference type="KEGG" id="pmal:PMUG01_05011100"/>
<evidence type="ECO:0000313" key="3">
    <source>
        <dbReference type="Proteomes" id="UP000219813"/>
    </source>
</evidence>
<dbReference type="Proteomes" id="UP000219813">
    <property type="component" value="Chromosome 5"/>
</dbReference>
<keyword evidence="3" id="KW-1185">Reference proteome</keyword>